<comment type="caution">
    <text evidence="1">The sequence shown here is derived from an EMBL/GenBank/DDBJ whole genome shotgun (WGS) entry which is preliminary data.</text>
</comment>
<dbReference type="GO" id="GO:0016740">
    <property type="term" value="F:transferase activity"/>
    <property type="evidence" value="ECO:0007669"/>
    <property type="project" value="UniProtKB-KW"/>
</dbReference>
<dbReference type="Proteomes" id="UP000055014">
    <property type="component" value="Unassembled WGS sequence"/>
</dbReference>
<dbReference type="AlphaFoldDB" id="A0A117M5V3"/>
<accession>A0A117M5V3</accession>
<dbReference type="InterPro" id="IPR016181">
    <property type="entry name" value="Acyl_CoA_acyltransferase"/>
</dbReference>
<evidence type="ECO:0000313" key="1">
    <source>
        <dbReference type="EMBL" id="KUK86035.1"/>
    </source>
</evidence>
<organism evidence="1 2">
    <name type="scientific">Mesotoga infera</name>
    <dbReference type="NCBI Taxonomy" id="1236046"/>
    <lineage>
        <taxon>Bacteria</taxon>
        <taxon>Thermotogati</taxon>
        <taxon>Thermotogota</taxon>
        <taxon>Thermotogae</taxon>
        <taxon>Kosmotogales</taxon>
        <taxon>Kosmotogaceae</taxon>
        <taxon>Mesotoga</taxon>
    </lineage>
</organism>
<keyword evidence="1" id="KW-0808">Transferase</keyword>
<dbReference type="EMBL" id="LGGW01000176">
    <property type="protein sequence ID" value="KUK86035.1"/>
    <property type="molecule type" value="Genomic_DNA"/>
</dbReference>
<sequence>MSFEYFEPEESEYFFSDPSLWEYVWGAFDRKGVHIIMLDPFKHDFYVKLGFGLGFEGLEYTFDYSLLSGDMEEDNLKLVSRRLLEKDEMRELISQTRKTLWDTSRYTEAIEIDA</sequence>
<protein>
    <submittedName>
        <fullName evidence="1">GCN5-related N-acetyltransferase</fullName>
    </submittedName>
</protein>
<dbReference type="SUPFAM" id="SSF55729">
    <property type="entry name" value="Acyl-CoA N-acyltransferases (Nat)"/>
    <property type="match status" value="1"/>
</dbReference>
<dbReference type="PATRIC" id="fig|1236046.5.peg.1459"/>
<gene>
    <name evidence="1" type="ORF">XE02_1417</name>
</gene>
<proteinExistence type="predicted"/>
<evidence type="ECO:0000313" key="2">
    <source>
        <dbReference type="Proteomes" id="UP000055014"/>
    </source>
</evidence>
<reference evidence="2" key="1">
    <citation type="journal article" date="2015" name="MBio">
        <title>Genome-Resolved Metagenomic Analysis Reveals Roles for Candidate Phyla and Other Microbial Community Members in Biogeochemical Transformations in Oil Reservoirs.</title>
        <authorList>
            <person name="Hu P."/>
            <person name="Tom L."/>
            <person name="Singh A."/>
            <person name="Thomas B.C."/>
            <person name="Baker B.J."/>
            <person name="Piceno Y.M."/>
            <person name="Andersen G.L."/>
            <person name="Banfield J.F."/>
        </authorList>
    </citation>
    <scope>NUCLEOTIDE SEQUENCE [LARGE SCALE GENOMIC DNA]</scope>
</reference>
<name>A0A117M5V3_9BACT</name>